<evidence type="ECO:0000256" key="1">
    <source>
        <dbReference type="SAM" id="MobiDB-lite"/>
    </source>
</evidence>
<feature type="region of interest" description="Disordered" evidence="1">
    <location>
        <begin position="1"/>
        <end position="22"/>
    </location>
</feature>
<accession>A0A0A9HVZ2</accession>
<evidence type="ECO:0000313" key="2">
    <source>
        <dbReference type="EMBL" id="JAE37083.1"/>
    </source>
</evidence>
<proteinExistence type="predicted"/>
<reference evidence="2" key="2">
    <citation type="journal article" date="2015" name="Data Brief">
        <title>Shoot transcriptome of the giant reed, Arundo donax.</title>
        <authorList>
            <person name="Barrero R.A."/>
            <person name="Guerrero F.D."/>
            <person name="Moolhuijzen P."/>
            <person name="Goolsby J.A."/>
            <person name="Tidwell J."/>
            <person name="Bellgard S.E."/>
            <person name="Bellgard M.I."/>
        </authorList>
    </citation>
    <scope>NUCLEOTIDE SEQUENCE</scope>
    <source>
        <tissue evidence="2">Shoot tissue taken approximately 20 cm above the soil surface</tissue>
    </source>
</reference>
<dbReference type="AlphaFoldDB" id="A0A0A9HVZ2"/>
<sequence length="46" mass="5287">MIGSVSCMEREQSEIMEEDQRRNPRREYACTCSLANASAPSKARYM</sequence>
<name>A0A0A9HVZ2_ARUDO</name>
<feature type="compositionally biased region" description="Basic and acidic residues" evidence="1">
    <location>
        <begin position="8"/>
        <end position="22"/>
    </location>
</feature>
<organism evidence="2">
    <name type="scientific">Arundo donax</name>
    <name type="common">Giant reed</name>
    <name type="synonym">Donax arundinaceus</name>
    <dbReference type="NCBI Taxonomy" id="35708"/>
    <lineage>
        <taxon>Eukaryota</taxon>
        <taxon>Viridiplantae</taxon>
        <taxon>Streptophyta</taxon>
        <taxon>Embryophyta</taxon>
        <taxon>Tracheophyta</taxon>
        <taxon>Spermatophyta</taxon>
        <taxon>Magnoliopsida</taxon>
        <taxon>Liliopsida</taxon>
        <taxon>Poales</taxon>
        <taxon>Poaceae</taxon>
        <taxon>PACMAD clade</taxon>
        <taxon>Arundinoideae</taxon>
        <taxon>Arundineae</taxon>
        <taxon>Arundo</taxon>
    </lineage>
</organism>
<reference evidence="2" key="1">
    <citation type="submission" date="2014-09" db="EMBL/GenBank/DDBJ databases">
        <authorList>
            <person name="Magalhaes I.L.F."/>
            <person name="Oliveira U."/>
            <person name="Santos F.R."/>
            <person name="Vidigal T.H.D.A."/>
            <person name="Brescovit A.D."/>
            <person name="Santos A.J."/>
        </authorList>
    </citation>
    <scope>NUCLEOTIDE SEQUENCE</scope>
    <source>
        <tissue evidence="2">Shoot tissue taken approximately 20 cm above the soil surface</tissue>
    </source>
</reference>
<protein>
    <submittedName>
        <fullName evidence="2">Transposon protein</fullName>
    </submittedName>
</protein>
<dbReference type="EMBL" id="GBRH01160813">
    <property type="protein sequence ID" value="JAE37083.1"/>
    <property type="molecule type" value="Transcribed_RNA"/>
</dbReference>